<protein>
    <submittedName>
        <fullName evidence="1">Uncharacterized protein</fullName>
    </submittedName>
</protein>
<dbReference type="EMBL" id="BNAP01000031">
    <property type="protein sequence ID" value="GHH02032.1"/>
    <property type="molecule type" value="Genomic_DNA"/>
</dbReference>
<evidence type="ECO:0000313" key="2">
    <source>
        <dbReference type="Proteomes" id="UP000611500"/>
    </source>
</evidence>
<comment type="caution">
    <text evidence="1">The sequence shown here is derived from an EMBL/GenBank/DDBJ whole genome shotgun (WGS) entry which is preliminary data.</text>
</comment>
<dbReference type="AlphaFoldDB" id="A0A8J3MEB0"/>
<sequence length="77" mass="8864">MKQTESHNIHDLVLAAERLEKNLAGACSVTRLSLQPEFSRVLDRLQQKGQNVPARMRRLERALHDEALEARFDNMPI</sequence>
<dbReference type="Proteomes" id="UP000611500">
    <property type="component" value="Unassembled WGS sequence"/>
</dbReference>
<proteinExistence type="predicted"/>
<accession>A0A8J3MEB0</accession>
<reference evidence="1" key="1">
    <citation type="journal article" date="2014" name="Int. J. Syst. Evol. Microbiol.">
        <title>Complete genome sequence of Corynebacterium casei LMG S-19264T (=DSM 44701T), isolated from a smear-ripened cheese.</title>
        <authorList>
            <consortium name="US DOE Joint Genome Institute (JGI-PGF)"/>
            <person name="Walter F."/>
            <person name="Albersmeier A."/>
            <person name="Kalinowski J."/>
            <person name="Ruckert C."/>
        </authorList>
    </citation>
    <scope>NUCLEOTIDE SEQUENCE</scope>
    <source>
        <strain evidence="1">CGMCC 1.7081</strain>
    </source>
</reference>
<evidence type="ECO:0000313" key="1">
    <source>
        <dbReference type="EMBL" id="GHH02032.1"/>
    </source>
</evidence>
<name>A0A8J3MEB0_9RHOB</name>
<gene>
    <name evidence="1" type="ORF">GCM10010961_39660</name>
</gene>
<keyword evidence="2" id="KW-1185">Reference proteome</keyword>
<organism evidence="1 2">
    <name type="scientific">Pseudodonghicola xiamenensis</name>
    <dbReference type="NCBI Taxonomy" id="337702"/>
    <lineage>
        <taxon>Bacteria</taxon>
        <taxon>Pseudomonadati</taxon>
        <taxon>Pseudomonadota</taxon>
        <taxon>Alphaproteobacteria</taxon>
        <taxon>Rhodobacterales</taxon>
        <taxon>Paracoccaceae</taxon>
        <taxon>Pseudodonghicola</taxon>
    </lineage>
</organism>
<reference evidence="1" key="2">
    <citation type="submission" date="2020-09" db="EMBL/GenBank/DDBJ databases">
        <authorList>
            <person name="Sun Q."/>
            <person name="Zhou Y."/>
        </authorList>
    </citation>
    <scope>NUCLEOTIDE SEQUENCE</scope>
    <source>
        <strain evidence="1">CGMCC 1.7081</strain>
    </source>
</reference>